<dbReference type="RefSeq" id="XP_046061377.1">
    <property type="nucleotide sequence ID" value="XM_046205432.1"/>
</dbReference>
<evidence type="ECO:0000313" key="2">
    <source>
        <dbReference type="Proteomes" id="UP000769157"/>
    </source>
</evidence>
<comment type="caution">
    <text evidence="1">The sequence shown here is derived from an EMBL/GenBank/DDBJ whole genome shotgun (WGS) entry which is preliminary data.</text>
</comment>
<reference evidence="1" key="1">
    <citation type="journal article" date="2021" name="Open Biol.">
        <title>Shared evolutionary footprints suggest mitochondrial oxidative damage underlies multiple complex I losses in fungi.</title>
        <authorList>
            <person name="Schikora-Tamarit M.A."/>
            <person name="Marcet-Houben M."/>
            <person name="Nosek J."/>
            <person name="Gabaldon T."/>
        </authorList>
    </citation>
    <scope>NUCLEOTIDE SEQUENCE</scope>
    <source>
        <strain evidence="1">CBS6075</strain>
    </source>
</reference>
<reference evidence="1" key="2">
    <citation type="submission" date="2021-01" db="EMBL/GenBank/DDBJ databases">
        <authorList>
            <person name="Schikora-Tamarit M.A."/>
        </authorList>
    </citation>
    <scope>NUCLEOTIDE SEQUENCE</scope>
    <source>
        <strain evidence="1">CBS6075</strain>
    </source>
</reference>
<keyword evidence="2" id="KW-1185">Reference proteome</keyword>
<dbReference type="GeneID" id="70236327"/>
<gene>
    <name evidence="1" type="ORF">OGAPHI_004362</name>
</gene>
<sequence>MKQNALRFEFNLEASTMAFDSEMFLERLELGICRSGLESSHVERAQMESDAVELVSDFRTGENVSNVRRIKMADLRVSNRSGGLGSTSNFSRSRVPSLVVIASIDCWNGELDLEVGRDREMLNRGILDGLISCSILSF</sequence>
<evidence type="ECO:0000313" key="1">
    <source>
        <dbReference type="EMBL" id="KAH3666173.1"/>
    </source>
</evidence>
<accession>A0A9P8P5G2</accession>
<organism evidence="1 2">
    <name type="scientific">Ogataea philodendri</name>
    <dbReference type="NCBI Taxonomy" id="1378263"/>
    <lineage>
        <taxon>Eukaryota</taxon>
        <taxon>Fungi</taxon>
        <taxon>Dikarya</taxon>
        <taxon>Ascomycota</taxon>
        <taxon>Saccharomycotina</taxon>
        <taxon>Pichiomycetes</taxon>
        <taxon>Pichiales</taxon>
        <taxon>Pichiaceae</taxon>
        <taxon>Ogataea</taxon>
    </lineage>
</organism>
<dbReference type="EMBL" id="JAEUBE010000295">
    <property type="protein sequence ID" value="KAH3666173.1"/>
    <property type="molecule type" value="Genomic_DNA"/>
</dbReference>
<dbReference type="Proteomes" id="UP000769157">
    <property type="component" value="Unassembled WGS sequence"/>
</dbReference>
<protein>
    <submittedName>
        <fullName evidence="1">Uncharacterized protein</fullName>
    </submittedName>
</protein>
<dbReference type="AlphaFoldDB" id="A0A9P8P5G2"/>
<proteinExistence type="predicted"/>
<name>A0A9P8P5G2_9ASCO</name>